<keyword evidence="1" id="KW-1133">Transmembrane helix</keyword>
<protein>
    <recommendedName>
        <fullName evidence="4">EmrA/EmrK family multidrug efflux transporter periplasmic adaptor subunit</fullName>
    </recommendedName>
</protein>
<organism evidence="2 3">
    <name type="scientific">Cupriavidus respiraculi</name>
    <dbReference type="NCBI Taxonomy" id="195930"/>
    <lineage>
        <taxon>Bacteria</taxon>
        <taxon>Pseudomonadati</taxon>
        <taxon>Pseudomonadota</taxon>
        <taxon>Betaproteobacteria</taxon>
        <taxon>Burkholderiales</taxon>
        <taxon>Burkholderiaceae</taxon>
        <taxon>Cupriavidus</taxon>
    </lineage>
</organism>
<name>A0ABM8WFG2_9BURK</name>
<proteinExistence type="predicted"/>
<feature type="transmembrane region" description="Helical" evidence="1">
    <location>
        <begin position="23"/>
        <end position="45"/>
    </location>
</feature>
<gene>
    <name evidence="2" type="ORF">LMG21510_00280</name>
</gene>
<reference evidence="2 3" key="1">
    <citation type="submission" date="2021-08" db="EMBL/GenBank/DDBJ databases">
        <authorList>
            <person name="Peeters C."/>
        </authorList>
    </citation>
    <scope>NUCLEOTIDE SEQUENCE [LARGE SCALE GENOMIC DNA]</scope>
    <source>
        <strain evidence="2 3">LMG 21510</strain>
    </source>
</reference>
<evidence type="ECO:0008006" key="4">
    <source>
        <dbReference type="Google" id="ProtNLM"/>
    </source>
</evidence>
<dbReference type="EMBL" id="CAJZAH010000001">
    <property type="protein sequence ID" value="CAG9166073.1"/>
    <property type="molecule type" value="Genomic_DNA"/>
</dbReference>
<comment type="caution">
    <text evidence="2">The sequence shown here is derived from an EMBL/GenBank/DDBJ whole genome shotgun (WGS) entry which is preliminary data.</text>
</comment>
<evidence type="ECO:0000313" key="2">
    <source>
        <dbReference type="EMBL" id="CAG9166073.1"/>
    </source>
</evidence>
<keyword evidence="1" id="KW-0812">Transmembrane</keyword>
<keyword evidence="1" id="KW-0472">Membrane</keyword>
<evidence type="ECO:0000313" key="3">
    <source>
        <dbReference type="Proteomes" id="UP000721236"/>
    </source>
</evidence>
<dbReference type="RefSeq" id="WP_224039188.1">
    <property type="nucleotide sequence ID" value="NZ_CAJZAH010000001.1"/>
</dbReference>
<dbReference type="Proteomes" id="UP000721236">
    <property type="component" value="Unassembled WGS sequence"/>
</dbReference>
<evidence type="ECO:0000256" key="1">
    <source>
        <dbReference type="SAM" id="Phobius"/>
    </source>
</evidence>
<accession>A0ABM8WFG2</accession>
<keyword evidence="3" id="KW-1185">Reference proteome</keyword>
<sequence length="46" mass="4981">MSKNEEYGTTAESARASTRGGHLIAKPAIWVCVAIVIVGLLVMSYW</sequence>